<dbReference type="Gene3D" id="3.90.70.10">
    <property type="entry name" value="Cysteine proteinases"/>
    <property type="match status" value="1"/>
</dbReference>
<dbReference type="SUPFAM" id="SSF54001">
    <property type="entry name" value="Cysteine proteinases"/>
    <property type="match status" value="1"/>
</dbReference>
<evidence type="ECO:0000313" key="2">
    <source>
        <dbReference type="EMBL" id="OSX67021.1"/>
    </source>
</evidence>
<evidence type="ECO:0000256" key="1">
    <source>
        <dbReference type="SAM" id="MobiDB-lite"/>
    </source>
</evidence>
<evidence type="ECO:0008006" key="4">
    <source>
        <dbReference type="Google" id="ProtNLM"/>
    </source>
</evidence>
<organism evidence="2 3">
    <name type="scientific">Postia placenta MAD-698-R-SB12</name>
    <dbReference type="NCBI Taxonomy" id="670580"/>
    <lineage>
        <taxon>Eukaryota</taxon>
        <taxon>Fungi</taxon>
        <taxon>Dikarya</taxon>
        <taxon>Basidiomycota</taxon>
        <taxon>Agaricomycotina</taxon>
        <taxon>Agaricomycetes</taxon>
        <taxon>Polyporales</taxon>
        <taxon>Adustoporiaceae</taxon>
        <taxon>Rhodonia</taxon>
    </lineage>
</organism>
<dbReference type="InterPro" id="IPR055335">
    <property type="entry name" value="Ucp6/RUP1"/>
</dbReference>
<dbReference type="RefSeq" id="XP_024343815.1">
    <property type="nucleotide sequence ID" value="XM_024478078.1"/>
</dbReference>
<dbReference type="PANTHER" id="PTHR39597:SF1">
    <property type="entry name" value="UBA DOMAIN-CONTAINING PROTEIN RUP1"/>
    <property type="match status" value="1"/>
</dbReference>
<dbReference type="OrthoDB" id="443682at2759"/>
<name>A0A1X6NEH6_9APHY</name>
<accession>A0A1X6NEH6</accession>
<evidence type="ECO:0000313" key="3">
    <source>
        <dbReference type="Proteomes" id="UP000194127"/>
    </source>
</evidence>
<dbReference type="GeneID" id="36323028"/>
<dbReference type="PANTHER" id="PTHR39597">
    <property type="entry name" value="UBA DOMAIN-CONTAINING PROTEIN RUP1"/>
    <property type="match status" value="1"/>
</dbReference>
<feature type="region of interest" description="Disordered" evidence="1">
    <location>
        <begin position="635"/>
        <end position="673"/>
    </location>
</feature>
<feature type="compositionally biased region" description="Polar residues" evidence="1">
    <location>
        <begin position="652"/>
        <end position="661"/>
    </location>
</feature>
<gene>
    <name evidence="2" type="ORF">POSPLADRAFT_1042305</name>
</gene>
<dbReference type="AlphaFoldDB" id="A0A1X6NEH6"/>
<dbReference type="Proteomes" id="UP000194127">
    <property type="component" value="Unassembled WGS sequence"/>
</dbReference>
<proteinExistence type="predicted"/>
<dbReference type="Gene3D" id="6.10.140.100">
    <property type="match status" value="1"/>
</dbReference>
<dbReference type="STRING" id="670580.A0A1X6NEH6"/>
<dbReference type="EMBL" id="KZ110591">
    <property type="protein sequence ID" value="OSX67021.1"/>
    <property type="molecule type" value="Genomic_DNA"/>
</dbReference>
<feature type="region of interest" description="Disordered" evidence="1">
    <location>
        <begin position="47"/>
        <end position="81"/>
    </location>
</feature>
<feature type="compositionally biased region" description="Basic and acidic residues" evidence="1">
    <location>
        <begin position="663"/>
        <end position="673"/>
    </location>
</feature>
<protein>
    <recommendedName>
        <fullName evidence="4">USP domain-containing protein</fullName>
    </recommendedName>
</protein>
<keyword evidence="3" id="KW-1185">Reference proteome</keyword>
<reference evidence="2 3" key="1">
    <citation type="submission" date="2017-04" db="EMBL/GenBank/DDBJ databases">
        <title>Genome Sequence of the Model Brown-Rot Fungus Postia placenta SB12.</title>
        <authorList>
            <consortium name="DOE Joint Genome Institute"/>
            <person name="Gaskell J."/>
            <person name="Kersten P."/>
            <person name="Larrondo L.F."/>
            <person name="Canessa P."/>
            <person name="Martinez D."/>
            <person name="Hibbett D."/>
            <person name="Schmoll M."/>
            <person name="Kubicek C.P."/>
            <person name="Martinez A.T."/>
            <person name="Yadav J."/>
            <person name="Master E."/>
            <person name="Magnuson J.K."/>
            <person name="James T."/>
            <person name="Yaver D."/>
            <person name="Berka R."/>
            <person name="Labutti K."/>
            <person name="Lipzen A."/>
            <person name="Aerts A."/>
            <person name="Barry K."/>
            <person name="Henrissat B."/>
            <person name="Blanchette R."/>
            <person name="Grigoriev I."/>
            <person name="Cullen D."/>
        </authorList>
    </citation>
    <scope>NUCLEOTIDE SEQUENCE [LARGE SCALE GENOMIC DNA]</scope>
    <source>
        <strain evidence="2 3">MAD-698-R-SB12</strain>
    </source>
</reference>
<feature type="region of interest" description="Disordered" evidence="1">
    <location>
        <begin position="100"/>
        <end position="120"/>
    </location>
</feature>
<dbReference type="InterPro" id="IPR038765">
    <property type="entry name" value="Papain-like_cys_pep_sf"/>
</dbReference>
<sequence>MESLTPQEQGDVEMMISMMGGDLSPQVALNLLRKHNGSIEKAASALLEGDRGSSSDAMAVSPSPASRPPLRQGTPLQPDKNVIDLTREDEENELTRALRASLQDQAPVFGPSNRAPDPNWAMVPSNVETAVGMSQDDQSLSKAIEASLKYDHGNDVFEEVPMEERIRKGDRPVALRPTQGSLAYAALILHGLFFIPQVKHALAPWRPYSDASQDAETSEKIGLPSSGPELTIWSLMEIFVNMDLAQMNELNADNAITAFAAEHWSTPVERPGDVSFHFYKELAYVVEPALDPDDISPSHLARLFHFRYGNSQDDLSAMPFDRRVDLAVVRVDIRGTEDTNDLVSCLATELGLADPAGDPARQQAIHAMSEVVAFQLVRDNAAPPTYSAASGAGRVERTPFRYPKHVYLDQFMKENLSLANQKRERQRSLYAEVDALVAKKQSLTRFKDRDILADLQSSLHYYEEIAEHGDDPERKSALHETSLRLRKILTRIQNELQTIEASITDLRKQAAKALECPELQQQRYDLRVVLVHDGLYGRNHIYSYVRQGDVWWKTVDHVVNEVGRSGVDHGPILMCIFCCTKVPEETVLNDTAGLHLGAGPYFLIYSRALPEEQENNSVKHNNALFLSTLPPEVVADLRNSTSPPSSPCPSEFTMSSNTAEPPTSREEPMDLVD</sequence>